<dbReference type="AlphaFoldDB" id="A0A1Q1G388"/>
<dbReference type="PANTHER" id="PTHR11014:SF63">
    <property type="entry name" value="METALLOPEPTIDASE, PUTATIVE (AFU_ORTHOLOGUE AFUA_6G09600)-RELATED"/>
    <property type="match status" value="1"/>
</dbReference>
<dbReference type="Proteomes" id="UP000277108">
    <property type="component" value="Unassembled WGS sequence"/>
</dbReference>
<dbReference type="SUPFAM" id="SSF55031">
    <property type="entry name" value="Bacterial exopeptidase dimerisation domain"/>
    <property type="match status" value="1"/>
</dbReference>
<accession>A0A3N5CCY4</accession>
<evidence type="ECO:0000313" key="4">
    <source>
        <dbReference type="Proteomes" id="UP000277108"/>
    </source>
</evidence>
<dbReference type="Pfam" id="PF01546">
    <property type="entry name" value="Peptidase_M20"/>
    <property type="match status" value="1"/>
</dbReference>
<dbReference type="InterPro" id="IPR002933">
    <property type="entry name" value="Peptidase_M20"/>
</dbReference>
<keyword evidence="4" id="KW-1185">Reference proteome</keyword>
<dbReference type="InterPro" id="IPR011650">
    <property type="entry name" value="Peptidase_M20_dimer"/>
</dbReference>
<dbReference type="InterPro" id="IPR017439">
    <property type="entry name" value="Amidohydrolase"/>
</dbReference>
<dbReference type="STRING" id="1849491.BVH56_07915"/>
<gene>
    <name evidence="3" type="ORF">EDD62_1641</name>
</gene>
<dbReference type="GO" id="GO:0046872">
    <property type="term" value="F:metal ion binding"/>
    <property type="evidence" value="ECO:0007669"/>
    <property type="project" value="UniProtKB-KW"/>
</dbReference>
<feature type="binding site" evidence="1">
    <location>
        <position position="103"/>
    </location>
    <ligand>
        <name>Mn(2+)</name>
        <dbReference type="ChEBI" id="CHEBI:29035"/>
        <label>2</label>
    </ligand>
</feature>
<feature type="binding site" evidence="1">
    <location>
        <position position="139"/>
    </location>
    <ligand>
        <name>Mn(2+)</name>
        <dbReference type="ChEBI" id="CHEBI:29035"/>
        <label>2</label>
    </ligand>
</feature>
<feature type="binding site" evidence="1">
    <location>
        <position position="164"/>
    </location>
    <ligand>
        <name>Mn(2+)</name>
        <dbReference type="ChEBI" id="CHEBI:29035"/>
        <label>2</label>
    </ligand>
</feature>
<feature type="binding site" evidence="1">
    <location>
        <position position="105"/>
    </location>
    <ligand>
        <name>Mn(2+)</name>
        <dbReference type="ChEBI" id="CHEBI:29035"/>
        <label>2</label>
    </ligand>
</feature>
<evidence type="ECO:0000313" key="3">
    <source>
        <dbReference type="EMBL" id="RPF54861.1"/>
    </source>
</evidence>
<sequence length="392" mass="43496">MFDITQQIESHYREMVNLRRHFHMNPELSFQEYKTSQYIADYLTDLGLDEVRTNVGGLGVVGKIIIDTNLPTVALRADFDALPIQDEKDVSYKSTIDGVMHACGHDAHTASLLIVAKILNAHKDELTGNVTFIFQHGEEVDPGGAISMIKDGALDRVDIIFGQHMSSDLPVGTIGYKSGTLTGMPDDFFITMKGKGGHASKPESTIDPVAATISLCNQMQFIHRNIPSSSSNVLSITMIQTGSQNNIIPEESKIAGTIRTFDYQTQKIMIDSLKKCLNSTSTYFGVTYELEYLKGYPPIVNDHYATQLIYDSASNSTSIDKVIELEASLGGEDFSYYLQRVPGSFFHTGTYNPNFKAGYPHHHPLFDIDESGMKYGVEVLINATLKYFNDQS</sequence>
<dbReference type="RefSeq" id="WP_077140919.1">
    <property type="nucleotide sequence ID" value="NZ_CBCSGK010000006.1"/>
</dbReference>
<dbReference type="Pfam" id="PF07687">
    <property type="entry name" value="M20_dimer"/>
    <property type="match status" value="1"/>
</dbReference>
<dbReference type="OrthoDB" id="2985724at2"/>
<keyword evidence="1" id="KW-0479">Metal-binding</keyword>
<dbReference type="EMBL" id="RKRK01000005">
    <property type="protein sequence ID" value="RPF54861.1"/>
    <property type="molecule type" value="Genomic_DNA"/>
</dbReference>
<keyword evidence="1" id="KW-0464">Manganese</keyword>
<dbReference type="NCBIfam" id="TIGR01891">
    <property type="entry name" value="amidohydrolases"/>
    <property type="match status" value="1"/>
</dbReference>
<feature type="domain" description="Peptidase M20 dimerisation" evidence="2">
    <location>
        <begin position="189"/>
        <end position="279"/>
    </location>
</feature>
<name>A0A1Q1G388_9BACL</name>
<evidence type="ECO:0000259" key="2">
    <source>
        <dbReference type="Pfam" id="PF07687"/>
    </source>
</evidence>
<proteinExistence type="predicted"/>
<dbReference type="Gene3D" id="3.40.630.10">
    <property type="entry name" value="Zn peptidases"/>
    <property type="match status" value="1"/>
</dbReference>
<dbReference type="Gene3D" id="3.30.70.360">
    <property type="match status" value="1"/>
</dbReference>
<organism evidence="3 4">
    <name type="scientific">Abyssicoccus albus</name>
    <dbReference type="NCBI Taxonomy" id="1817405"/>
    <lineage>
        <taxon>Bacteria</taxon>
        <taxon>Bacillati</taxon>
        <taxon>Bacillota</taxon>
        <taxon>Bacilli</taxon>
        <taxon>Bacillales</taxon>
        <taxon>Abyssicoccaceae</taxon>
    </lineage>
</organism>
<comment type="caution">
    <text evidence="3">The sequence shown here is derived from an EMBL/GenBank/DDBJ whole genome shotgun (WGS) entry which is preliminary data.</text>
</comment>
<reference evidence="3 4" key="1">
    <citation type="submission" date="2018-11" db="EMBL/GenBank/DDBJ databases">
        <title>Genomic Encyclopedia of Type Strains, Phase IV (KMG-IV): sequencing the most valuable type-strain genomes for metagenomic binning, comparative biology and taxonomic classification.</title>
        <authorList>
            <person name="Goeker M."/>
        </authorList>
    </citation>
    <scope>NUCLEOTIDE SEQUENCE [LARGE SCALE GENOMIC DNA]</scope>
    <source>
        <strain evidence="3 4">DSM 29158</strain>
    </source>
</reference>
<dbReference type="PANTHER" id="PTHR11014">
    <property type="entry name" value="PEPTIDASE M20 FAMILY MEMBER"/>
    <property type="match status" value="1"/>
</dbReference>
<dbReference type="GO" id="GO:0016787">
    <property type="term" value="F:hydrolase activity"/>
    <property type="evidence" value="ECO:0007669"/>
    <property type="project" value="UniProtKB-KW"/>
</dbReference>
<protein>
    <submittedName>
        <fullName evidence="3">Amidohydrolase</fullName>
    </submittedName>
</protein>
<dbReference type="PIRSF" id="PIRSF005962">
    <property type="entry name" value="Pept_M20D_amidohydro"/>
    <property type="match status" value="1"/>
</dbReference>
<comment type="cofactor">
    <cofactor evidence="1">
        <name>Mn(2+)</name>
        <dbReference type="ChEBI" id="CHEBI:29035"/>
    </cofactor>
    <text evidence="1">The Mn(2+) ion enhances activity.</text>
</comment>
<feature type="binding site" evidence="1">
    <location>
        <position position="362"/>
    </location>
    <ligand>
        <name>Mn(2+)</name>
        <dbReference type="ChEBI" id="CHEBI:29035"/>
        <label>2</label>
    </ligand>
</feature>
<dbReference type="InterPro" id="IPR036264">
    <property type="entry name" value="Bact_exopeptidase_dim_dom"/>
</dbReference>
<evidence type="ECO:0000256" key="1">
    <source>
        <dbReference type="PIRSR" id="PIRSR005962-1"/>
    </source>
</evidence>
<keyword evidence="3" id="KW-0378">Hydrolase</keyword>
<accession>A0A1Q1G388</accession>
<dbReference type="SUPFAM" id="SSF53187">
    <property type="entry name" value="Zn-dependent exopeptidases"/>
    <property type="match status" value="1"/>
</dbReference>